<evidence type="ECO:0000256" key="5">
    <source>
        <dbReference type="ARBA" id="ARBA00023004"/>
    </source>
</evidence>
<keyword evidence="5 7" id="KW-0408">Iron</keyword>
<reference evidence="10" key="2">
    <citation type="submission" date="2015-03" db="UniProtKB">
        <authorList>
            <consortium name="EnsemblPlants"/>
        </authorList>
    </citation>
    <scope>IDENTIFICATION</scope>
</reference>
<keyword evidence="4 8" id="KW-0560">Oxidoreductase</keyword>
<keyword evidence="11" id="KW-1185">Reference proteome</keyword>
<dbReference type="InterPro" id="IPR052306">
    <property type="entry name" value="CYP450_71D"/>
</dbReference>
<dbReference type="STRING" id="109376.A0A0D3DXM1"/>
<dbReference type="SUPFAM" id="SSF48264">
    <property type="entry name" value="Cytochrome P450"/>
    <property type="match status" value="1"/>
</dbReference>
<dbReference type="InterPro" id="IPR036396">
    <property type="entry name" value="Cyt_P450_sf"/>
</dbReference>
<feature type="binding site" description="axial binding residue" evidence="7">
    <location>
        <position position="97"/>
    </location>
    <ligand>
        <name>heme</name>
        <dbReference type="ChEBI" id="CHEBI:30413"/>
    </ligand>
    <ligandPart>
        <name>Fe</name>
        <dbReference type="ChEBI" id="CHEBI:18248"/>
    </ligandPart>
</feature>
<sequence>MIQTKAKQIRVNWSPTPPPPLPPSNHSNQTRFVYSWSPTPLPPSPSALVYTSAIIIGLPKRWTDPEDFIPERFANSSVDFRGQHFELLPFGSGRRMCPAMPMGAATVELGLMNLLYFFDWGLPDGMKIGDIDMEEYGTLSIVKKVPLQLVPLRRYGCGVQKV</sequence>
<keyword evidence="3 7" id="KW-0479">Metal-binding</keyword>
<dbReference type="Gramene" id="Bo8g107710.1">
    <property type="protein sequence ID" value="Bo8g107710.1"/>
    <property type="gene ID" value="Bo8g107710"/>
</dbReference>
<evidence type="ECO:0000313" key="11">
    <source>
        <dbReference type="Proteomes" id="UP000032141"/>
    </source>
</evidence>
<dbReference type="GO" id="GO:0016705">
    <property type="term" value="F:oxidoreductase activity, acting on paired donors, with incorporation or reduction of molecular oxygen"/>
    <property type="evidence" value="ECO:0007669"/>
    <property type="project" value="InterPro"/>
</dbReference>
<accession>A0A0D3DXM1</accession>
<dbReference type="Pfam" id="PF00067">
    <property type="entry name" value="p450"/>
    <property type="match status" value="1"/>
</dbReference>
<dbReference type="GO" id="GO:0004497">
    <property type="term" value="F:monooxygenase activity"/>
    <property type="evidence" value="ECO:0007669"/>
    <property type="project" value="UniProtKB-KW"/>
</dbReference>
<dbReference type="EnsemblPlants" id="Bo8g107710.1">
    <property type="protein sequence ID" value="Bo8g107710.1"/>
    <property type="gene ID" value="Bo8g107710"/>
</dbReference>
<dbReference type="PANTHER" id="PTHR47953">
    <property type="entry name" value="OS08G0105600 PROTEIN"/>
    <property type="match status" value="1"/>
</dbReference>
<dbReference type="Gene3D" id="1.10.630.10">
    <property type="entry name" value="Cytochrome P450"/>
    <property type="match status" value="1"/>
</dbReference>
<evidence type="ECO:0000256" key="7">
    <source>
        <dbReference type="PIRSR" id="PIRSR602401-1"/>
    </source>
</evidence>
<name>A0A0D3DXM1_BRAOL</name>
<evidence type="ECO:0000256" key="9">
    <source>
        <dbReference type="SAM" id="MobiDB-lite"/>
    </source>
</evidence>
<evidence type="ECO:0000256" key="6">
    <source>
        <dbReference type="ARBA" id="ARBA00023033"/>
    </source>
</evidence>
<evidence type="ECO:0000256" key="4">
    <source>
        <dbReference type="ARBA" id="ARBA00023002"/>
    </source>
</evidence>
<dbReference type="PROSITE" id="PS00086">
    <property type="entry name" value="CYTOCHROME_P450"/>
    <property type="match status" value="1"/>
</dbReference>
<evidence type="ECO:0000256" key="1">
    <source>
        <dbReference type="ARBA" id="ARBA00010617"/>
    </source>
</evidence>
<dbReference type="PANTHER" id="PTHR47953:SF5">
    <property type="entry name" value="CYTOCHROME P450 71AV8-LIKE"/>
    <property type="match status" value="1"/>
</dbReference>
<feature type="compositionally biased region" description="Polar residues" evidence="9">
    <location>
        <begin position="1"/>
        <end position="14"/>
    </location>
</feature>
<dbReference type="InterPro" id="IPR017972">
    <property type="entry name" value="Cyt_P450_CS"/>
</dbReference>
<comment type="cofactor">
    <cofactor evidence="7">
        <name>heme</name>
        <dbReference type="ChEBI" id="CHEBI:30413"/>
    </cofactor>
</comment>
<dbReference type="PRINTS" id="PR00463">
    <property type="entry name" value="EP450I"/>
</dbReference>
<dbReference type="GO" id="GO:0005506">
    <property type="term" value="F:iron ion binding"/>
    <property type="evidence" value="ECO:0007669"/>
    <property type="project" value="InterPro"/>
</dbReference>
<evidence type="ECO:0000256" key="2">
    <source>
        <dbReference type="ARBA" id="ARBA00022617"/>
    </source>
</evidence>
<dbReference type="HOGENOM" id="CLU_1637772_0_0_1"/>
<feature type="region of interest" description="Disordered" evidence="9">
    <location>
        <begin position="1"/>
        <end position="26"/>
    </location>
</feature>
<evidence type="ECO:0000256" key="8">
    <source>
        <dbReference type="RuleBase" id="RU000461"/>
    </source>
</evidence>
<dbReference type="Proteomes" id="UP000032141">
    <property type="component" value="Chromosome C8"/>
</dbReference>
<evidence type="ECO:0008006" key="12">
    <source>
        <dbReference type="Google" id="ProtNLM"/>
    </source>
</evidence>
<dbReference type="InterPro" id="IPR001128">
    <property type="entry name" value="Cyt_P450"/>
</dbReference>
<dbReference type="GO" id="GO:0020037">
    <property type="term" value="F:heme binding"/>
    <property type="evidence" value="ECO:0007669"/>
    <property type="project" value="InterPro"/>
</dbReference>
<dbReference type="AlphaFoldDB" id="A0A0D3DXM1"/>
<evidence type="ECO:0000313" key="10">
    <source>
        <dbReference type="EnsemblPlants" id="Bo8g107710.1"/>
    </source>
</evidence>
<dbReference type="eggNOG" id="KOG0156">
    <property type="taxonomic scope" value="Eukaryota"/>
</dbReference>
<proteinExistence type="inferred from homology"/>
<reference evidence="10 11" key="1">
    <citation type="journal article" date="2014" name="Genome Biol.">
        <title>Transcriptome and methylome profiling reveals relics of genome dominance in the mesopolyploid Brassica oleracea.</title>
        <authorList>
            <person name="Parkin I.A."/>
            <person name="Koh C."/>
            <person name="Tang H."/>
            <person name="Robinson S.J."/>
            <person name="Kagale S."/>
            <person name="Clarke W.E."/>
            <person name="Town C.D."/>
            <person name="Nixon J."/>
            <person name="Krishnakumar V."/>
            <person name="Bidwell S.L."/>
            <person name="Denoeud F."/>
            <person name="Belcram H."/>
            <person name="Links M.G."/>
            <person name="Just J."/>
            <person name="Clarke C."/>
            <person name="Bender T."/>
            <person name="Huebert T."/>
            <person name="Mason A.S."/>
            <person name="Pires J.C."/>
            <person name="Barker G."/>
            <person name="Moore J."/>
            <person name="Walley P.G."/>
            <person name="Manoli S."/>
            <person name="Batley J."/>
            <person name="Edwards D."/>
            <person name="Nelson M.N."/>
            <person name="Wang X."/>
            <person name="Paterson A.H."/>
            <person name="King G."/>
            <person name="Bancroft I."/>
            <person name="Chalhoub B."/>
            <person name="Sharpe A.G."/>
        </authorList>
    </citation>
    <scope>NUCLEOTIDE SEQUENCE</scope>
    <source>
        <strain evidence="10 11">cv. TO1000</strain>
    </source>
</reference>
<dbReference type="InterPro" id="IPR002401">
    <property type="entry name" value="Cyt_P450_E_grp-I"/>
</dbReference>
<keyword evidence="2 7" id="KW-0349">Heme</keyword>
<dbReference type="OMA" id="QDHELIP"/>
<protein>
    <recommendedName>
        <fullName evidence="12">Cytochrome P450</fullName>
    </recommendedName>
</protein>
<evidence type="ECO:0000256" key="3">
    <source>
        <dbReference type="ARBA" id="ARBA00022723"/>
    </source>
</evidence>
<comment type="similarity">
    <text evidence="1 8">Belongs to the cytochrome P450 family.</text>
</comment>
<organism evidence="10 11">
    <name type="scientific">Brassica oleracea var. oleracea</name>
    <dbReference type="NCBI Taxonomy" id="109376"/>
    <lineage>
        <taxon>Eukaryota</taxon>
        <taxon>Viridiplantae</taxon>
        <taxon>Streptophyta</taxon>
        <taxon>Embryophyta</taxon>
        <taxon>Tracheophyta</taxon>
        <taxon>Spermatophyta</taxon>
        <taxon>Magnoliopsida</taxon>
        <taxon>eudicotyledons</taxon>
        <taxon>Gunneridae</taxon>
        <taxon>Pentapetalae</taxon>
        <taxon>rosids</taxon>
        <taxon>malvids</taxon>
        <taxon>Brassicales</taxon>
        <taxon>Brassicaceae</taxon>
        <taxon>Brassiceae</taxon>
        <taxon>Brassica</taxon>
    </lineage>
</organism>
<keyword evidence="6 8" id="KW-0503">Monooxygenase</keyword>